<dbReference type="Pfam" id="PF01184">
    <property type="entry name" value="Gpr1_Fun34_YaaH"/>
    <property type="match status" value="1"/>
</dbReference>
<feature type="region of interest" description="Disordered" evidence="6">
    <location>
        <begin position="32"/>
        <end position="51"/>
    </location>
</feature>
<comment type="caution">
    <text evidence="8">The sequence shown here is derived from an EMBL/GenBank/DDBJ whole genome shotgun (WGS) entry which is preliminary data.</text>
</comment>
<dbReference type="PANTHER" id="PTHR31123:SF1">
    <property type="entry name" value="ACCUMULATION OF DYADS PROTEIN 2-RELATED"/>
    <property type="match status" value="1"/>
</dbReference>
<gene>
    <name evidence="8" type="ORF">Q8F55_008660</name>
</gene>
<feature type="transmembrane region" description="Helical" evidence="7">
    <location>
        <begin position="56"/>
        <end position="73"/>
    </location>
</feature>
<comment type="subcellular location">
    <subcellularLocation>
        <location evidence="1">Membrane</location>
        <topology evidence="1">Multi-pass membrane protein</topology>
    </subcellularLocation>
</comment>
<keyword evidence="3 7" id="KW-0812">Transmembrane</keyword>
<dbReference type="RefSeq" id="XP_069204981.1">
    <property type="nucleotide sequence ID" value="XM_069357044.1"/>
</dbReference>
<evidence type="ECO:0008006" key="10">
    <source>
        <dbReference type="Google" id="ProtNLM"/>
    </source>
</evidence>
<evidence type="ECO:0000256" key="6">
    <source>
        <dbReference type="SAM" id="MobiDB-lite"/>
    </source>
</evidence>
<protein>
    <recommendedName>
        <fullName evidence="10">GPR1/FUN34/yaaH family-domain-containing protein</fullName>
    </recommendedName>
</protein>
<reference evidence="8 9" key="1">
    <citation type="submission" date="2023-08" db="EMBL/GenBank/DDBJ databases">
        <title>Annotated Genome Sequence of Vanrija albida AlHP1.</title>
        <authorList>
            <person name="Herzog R."/>
        </authorList>
    </citation>
    <scope>NUCLEOTIDE SEQUENCE [LARGE SCALE GENOMIC DNA]</scope>
    <source>
        <strain evidence="8 9">AlHP1</strain>
    </source>
</reference>
<dbReference type="InterPro" id="IPR000791">
    <property type="entry name" value="Gpr1/Fun34/SatP-like"/>
</dbReference>
<organism evidence="8 9">
    <name type="scientific">Vanrija albida</name>
    <dbReference type="NCBI Taxonomy" id="181172"/>
    <lineage>
        <taxon>Eukaryota</taxon>
        <taxon>Fungi</taxon>
        <taxon>Dikarya</taxon>
        <taxon>Basidiomycota</taxon>
        <taxon>Agaricomycotina</taxon>
        <taxon>Tremellomycetes</taxon>
        <taxon>Trichosporonales</taxon>
        <taxon>Trichosporonaceae</taxon>
        <taxon>Vanrija</taxon>
    </lineage>
</organism>
<evidence type="ECO:0000256" key="5">
    <source>
        <dbReference type="ARBA" id="ARBA00023136"/>
    </source>
</evidence>
<feature type="transmembrane region" description="Helical" evidence="7">
    <location>
        <begin position="153"/>
        <end position="174"/>
    </location>
</feature>
<proteinExistence type="inferred from homology"/>
<dbReference type="InterPro" id="IPR051633">
    <property type="entry name" value="AceTr"/>
</dbReference>
<feature type="transmembrane region" description="Helical" evidence="7">
    <location>
        <begin position="116"/>
        <end position="141"/>
    </location>
</feature>
<evidence type="ECO:0000256" key="2">
    <source>
        <dbReference type="ARBA" id="ARBA00005587"/>
    </source>
</evidence>
<sequence>MTDPSSAGERTPPTYYAAGDAEKAQRLSRAITPGGNPADFSQPGIPKQHRKVGNPMPAGLLSFASLFMLFGLYGLGASHVRHPNVVVPLLVFYGGVCQNLIGWFEMFIGNTYSATIFLTFGSFALAYACCLIPAFGVVAAFVDPATGRPTDELEHALGIFLIVWAGIMVLFILASLRSSVAILSCLISAFFSFLLIGIGDLTDSHHTHKAGYGFCFVASASGFWAAMAGYWTPDTTLDWVRVSPIPLAKNE</sequence>
<feature type="transmembrane region" description="Helical" evidence="7">
    <location>
        <begin position="210"/>
        <end position="231"/>
    </location>
</feature>
<name>A0ABR3PSD9_9TREE</name>
<feature type="transmembrane region" description="Helical" evidence="7">
    <location>
        <begin position="85"/>
        <end position="104"/>
    </location>
</feature>
<dbReference type="NCBIfam" id="NF038013">
    <property type="entry name" value="AceTr_1"/>
    <property type="match status" value="1"/>
</dbReference>
<feature type="transmembrane region" description="Helical" evidence="7">
    <location>
        <begin position="180"/>
        <end position="198"/>
    </location>
</feature>
<evidence type="ECO:0000256" key="4">
    <source>
        <dbReference type="ARBA" id="ARBA00022989"/>
    </source>
</evidence>
<evidence type="ECO:0000313" key="9">
    <source>
        <dbReference type="Proteomes" id="UP001565368"/>
    </source>
</evidence>
<dbReference type="PANTHER" id="PTHR31123">
    <property type="entry name" value="ACCUMULATION OF DYADS PROTEIN 2-RELATED"/>
    <property type="match status" value="1"/>
</dbReference>
<comment type="similarity">
    <text evidence="2">Belongs to the acetate uptake transporter (AceTr) (TC 2.A.96) family.</text>
</comment>
<keyword evidence="5 7" id="KW-0472">Membrane</keyword>
<dbReference type="EMBL" id="JBBXJM010000007">
    <property type="protein sequence ID" value="KAL1405037.1"/>
    <property type="molecule type" value="Genomic_DNA"/>
</dbReference>
<accession>A0ABR3PSD9</accession>
<evidence type="ECO:0000313" key="8">
    <source>
        <dbReference type="EMBL" id="KAL1405037.1"/>
    </source>
</evidence>
<dbReference type="Proteomes" id="UP001565368">
    <property type="component" value="Unassembled WGS sequence"/>
</dbReference>
<keyword evidence="9" id="KW-1185">Reference proteome</keyword>
<evidence type="ECO:0000256" key="7">
    <source>
        <dbReference type="SAM" id="Phobius"/>
    </source>
</evidence>
<dbReference type="GeneID" id="95989703"/>
<evidence type="ECO:0000256" key="3">
    <source>
        <dbReference type="ARBA" id="ARBA00022692"/>
    </source>
</evidence>
<keyword evidence="4 7" id="KW-1133">Transmembrane helix</keyword>
<evidence type="ECO:0000256" key="1">
    <source>
        <dbReference type="ARBA" id="ARBA00004141"/>
    </source>
</evidence>